<keyword evidence="10 14" id="KW-0418">Kinase</keyword>
<comment type="similarity">
    <text evidence="3 14">Belongs to the GHMP kinase family. Archaeal shikimate kinase subfamily.</text>
</comment>
<dbReference type="InterPro" id="IPR020568">
    <property type="entry name" value="Ribosomal_Su5_D2-typ_SF"/>
</dbReference>
<name>A0ABT5X5P2_9EURY</name>
<organism evidence="17 18">
    <name type="scientific">Candidatus Methanocrinis natronophilus</name>
    <dbReference type="NCBI Taxonomy" id="3033396"/>
    <lineage>
        <taxon>Archaea</taxon>
        <taxon>Methanobacteriati</taxon>
        <taxon>Methanobacteriota</taxon>
        <taxon>Stenosarchaea group</taxon>
        <taxon>Methanomicrobia</taxon>
        <taxon>Methanotrichales</taxon>
        <taxon>Methanotrichaceae</taxon>
        <taxon>Methanocrinis</taxon>
    </lineage>
</organism>
<dbReference type="InterPro" id="IPR014721">
    <property type="entry name" value="Ribsml_uS5_D2-typ_fold_subgr"/>
</dbReference>
<comment type="caution">
    <text evidence="17">The sequence shown here is derived from an EMBL/GenBank/DDBJ whole genome shotgun (WGS) entry which is preliminary data.</text>
</comment>
<feature type="domain" description="GHMP kinase N-terminal" evidence="15">
    <location>
        <begin position="56"/>
        <end position="144"/>
    </location>
</feature>
<dbReference type="Gene3D" id="3.30.230.10">
    <property type="match status" value="1"/>
</dbReference>
<dbReference type="SUPFAM" id="SSF54211">
    <property type="entry name" value="Ribosomal protein S5 domain 2-like"/>
    <property type="match status" value="1"/>
</dbReference>
<feature type="binding site" evidence="14">
    <location>
        <begin position="83"/>
        <end position="93"/>
    </location>
    <ligand>
        <name>ATP</name>
        <dbReference type="ChEBI" id="CHEBI:30616"/>
    </ligand>
</feature>
<keyword evidence="9 14" id="KW-0547">Nucleotide-binding</keyword>
<dbReference type="Pfam" id="PF08544">
    <property type="entry name" value="GHMP_kinases_C"/>
    <property type="match status" value="1"/>
</dbReference>
<keyword evidence="6 14" id="KW-0963">Cytoplasm</keyword>
<dbReference type="EMBL" id="JARFPK010000006">
    <property type="protein sequence ID" value="MDF0590006.1"/>
    <property type="molecule type" value="Genomic_DNA"/>
</dbReference>
<evidence type="ECO:0000256" key="6">
    <source>
        <dbReference type="ARBA" id="ARBA00022490"/>
    </source>
</evidence>
<dbReference type="PANTHER" id="PTHR20861">
    <property type="entry name" value="HOMOSERINE/4-DIPHOSPHOCYTIDYL-2-C-METHYL-D-ERYTHRITOL KINASE"/>
    <property type="match status" value="1"/>
</dbReference>
<dbReference type="SUPFAM" id="SSF55060">
    <property type="entry name" value="GHMP Kinase, C-terminal domain"/>
    <property type="match status" value="1"/>
</dbReference>
<evidence type="ECO:0000259" key="15">
    <source>
        <dbReference type="Pfam" id="PF00288"/>
    </source>
</evidence>
<keyword evidence="7 14" id="KW-0028">Amino-acid biosynthesis</keyword>
<keyword evidence="8 14" id="KW-0808">Transferase</keyword>
<dbReference type="EC" id="2.7.1.71" evidence="4 14"/>
<dbReference type="NCBIfam" id="TIGR01920">
    <property type="entry name" value="Shik_kin_archae"/>
    <property type="match status" value="1"/>
</dbReference>
<keyword evidence="11 14" id="KW-0067">ATP-binding</keyword>
<comment type="catalytic activity">
    <reaction evidence="13 14">
        <text>shikimate + ATP = 3-phosphoshikimate + ADP + H(+)</text>
        <dbReference type="Rhea" id="RHEA:13121"/>
        <dbReference type="ChEBI" id="CHEBI:15378"/>
        <dbReference type="ChEBI" id="CHEBI:30616"/>
        <dbReference type="ChEBI" id="CHEBI:36208"/>
        <dbReference type="ChEBI" id="CHEBI:145989"/>
        <dbReference type="ChEBI" id="CHEBI:456216"/>
        <dbReference type="EC" id="2.7.1.71"/>
    </reaction>
</comment>
<evidence type="ECO:0000256" key="1">
    <source>
        <dbReference type="ARBA" id="ARBA00004496"/>
    </source>
</evidence>
<evidence type="ECO:0000256" key="14">
    <source>
        <dbReference type="HAMAP-Rule" id="MF_00370"/>
    </source>
</evidence>
<evidence type="ECO:0000256" key="4">
    <source>
        <dbReference type="ARBA" id="ARBA00012154"/>
    </source>
</evidence>
<gene>
    <name evidence="14" type="primary">aroK</name>
    <name evidence="17" type="ORF">P0O15_02275</name>
</gene>
<dbReference type="PANTHER" id="PTHR20861:SF3">
    <property type="entry name" value="SHIKIMATE KINASE"/>
    <property type="match status" value="1"/>
</dbReference>
<feature type="domain" description="GHMP kinase C-terminal" evidence="16">
    <location>
        <begin position="204"/>
        <end position="261"/>
    </location>
</feature>
<reference evidence="17 18" key="1">
    <citation type="submission" date="2023-03" db="EMBL/GenBank/DDBJ databases">
        <title>WGS of Methanotrichaceae archaeon Mx.</title>
        <authorList>
            <person name="Sorokin D.Y."/>
            <person name="Merkel A.Y."/>
        </authorList>
    </citation>
    <scope>NUCLEOTIDE SEQUENCE [LARGE SCALE GENOMIC DNA]</scope>
    <source>
        <strain evidence="17 18">Mx</strain>
    </source>
</reference>
<evidence type="ECO:0000256" key="10">
    <source>
        <dbReference type="ARBA" id="ARBA00022777"/>
    </source>
</evidence>
<dbReference type="InterPro" id="IPR010189">
    <property type="entry name" value="SK_arc"/>
</dbReference>
<dbReference type="InterPro" id="IPR013750">
    <property type="entry name" value="GHMP_kinase_C_dom"/>
</dbReference>
<evidence type="ECO:0000256" key="12">
    <source>
        <dbReference type="ARBA" id="ARBA00023141"/>
    </source>
</evidence>
<evidence type="ECO:0000256" key="8">
    <source>
        <dbReference type="ARBA" id="ARBA00022679"/>
    </source>
</evidence>
<evidence type="ECO:0000313" key="18">
    <source>
        <dbReference type="Proteomes" id="UP001220010"/>
    </source>
</evidence>
<sequence length="286" mass="29468">MSRRGRATALGAATVLNAVANWKGSAFGIDLHTSAEVVLDDSLAVRGDVPGIDDRLIVRSVELVLERFGVEAGGVVRTESDIPLARGLKSSSAAANAAVMATLDALGEVIDPLEATRIGVQAARATGVTITGAFDDAAASMLGGVVVTDNRKMTLLKREALESEVLLLVPEEKIFSKDTDVARSRLLSPIADLIFDLALAGDYGRAMTLNGLVYCTALNLSAEPIYSALAAGAAGASLSGTGPAYAALAEGGDIDAVESAWVDLGGKVIRTEVNNSGSSLAVRWRS</sequence>
<dbReference type="RefSeq" id="WP_316965765.1">
    <property type="nucleotide sequence ID" value="NZ_JARFPK010000006.1"/>
</dbReference>
<comment type="subcellular location">
    <subcellularLocation>
        <location evidence="1 14">Cytoplasm</location>
    </subcellularLocation>
</comment>
<dbReference type="InterPro" id="IPR036554">
    <property type="entry name" value="GHMP_kinase_C_sf"/>
</dbReference>
<dbReference type="HAMAP" id="MF_00370">
    <property type="entry name" value="Shik_kinase_arch"/>
    <property type="match status" value="1"/>
</dbReference>
<evidence type="ECO:0000256" key="2">
    <source>
        <dbReference type="ARBA" id="ARBA00004842"/>
    </source>
</evidence>
<dbReference type="GO" id="GO:0004765">
    <property type="term" value="F:shikimate kinase activity"/>
    <property type="evidence" value="ECO:0007669"/>
    <property type="project" value="UniProtKB-EC"/>
</dbReference>
<evidence type="ECO:0000259" key="16">
    <source>
        <dbReference type="Pfam" id="PF08544"/>
    </source>
</evidence>
<dbReference type="Pfam" id="PF00288">
    <property type="entry name" value="GHMP_kinases_N"/>
    <property type="match status" value="1"/>
</dbReference>
<accession>A0ABT5X5P2</accession>
<dbReference type="Proteomes" id="UP001220010">
    <property type="component" value="Unassembled WGS sequence"/>
</dbReference>
<evidence type="ECO:0000256" key="3">
    <source>
        <dbReference type="ARBA" id="ARBA00010202"/>
    </source>
</evidence>
<evidence type="ECO:0000256" key="11">
    <source>
        <dbReference type="ARBA" id="ARBA00022840"/>
    </source>
</evidence>
<evidence type="ECO:0000313" key="17">
    <source>
        <dbReference type="EMBL" id="MDF0590006.1"/>
    </source>
</evidence>
<proteinExistence type="inferred from homology"/>
<evidence type="ECO:0000256" key="13">
    <source>
        <dbReference type="ARBA" id="ARBA00048567"/>
    </source>
</evidence>
<keyword evidence="12 14" id="KW-0057">Aromatic amino acid biosynthesis</keyword>
<keyword evidence="18" id="KW-1185">Reference proteome</keyword>
<evidence type="ECO:0000256" key="5">
    <source>
        <dbReference type="ARBA" id="ARBA00013853"/>
    </source>
</evidence>
<dbReference type="InterPro" id="IPR006204">
    <property type="entry name" value="GHMP_kinase_N_dom"/>
</dbReference>
<dbReference type="PIRSF" id="PIRSF005758">
    <property type="entry name" value="Shikimt_kin_arch"/>
    <property type="match status" value="1"/>
</dbReference>
<evidence type="ECO:0000256" key="7">
    <source>
        <dbReference type="ARBA" id="ARBA00022605"/>
    </source>
</evidence>
<protein>
    <recommendedName>
        <fullName evidence="5 14">Shikimate kinase</fullName>
        <shortName evidence="14">SK</shortName>
        <ecNumber evidence="4 14">2.7.1.71</ecNumber>
    </recommendedName>
</protein>
<comment type="pathway">
    <text evidence="2 14">Metabolic intermediate biosynthesis; chorismate biosynthesis; chorismate from D-erythrose 4-phosphate and phosphoenolpyruvate: step 5/7.</text>
</comment>
<evidence type="ECO:0000256" key="9">
    <source>
        <dbReference type="ARBA" id="ARBA00022741"/>
    </source>
</evidence>